<dbReference type="GO" id="GO:0016407">
    <property type="term" value="F:acetyltransferase activity"/>
    <property type="evidence" value="ECO:0007669"/>
    <property type="project" value="TreeGrafter"/>
</dbReference>
<evidence type="ECO:0000256" key="1">
    <source>
        <dbReference type="ARBA" id="ARBA00001938"/>
    </source>
</evidence>
<evidence type="ECO:0000256" key="8">
    <source>
        <dbReference type="SAM" id="MobiDB-lite"/>
    </source>
</evidence>
<dbReference type="Gene3D" id="2.40.50.100">
    <property type="match status" value="1"/>
</dbReference>
<dbReference type="InterPro" id="IPR050743">
    <property type="entry name" value="2-oxoacid_DH_E2_comp"/>
</dbReference>
<evidence type="ECO:0000313" key="11">
    <source>
        <dbReference type="EMBL" id="PZR17265.1"/>
    </source>
</evidence>
<dbReference type="SUPFAM" id="SSF51230">
    <property type="entry name" value="Single hybrid motif"/>
    <property type="match status" value="1"/>
</dbReference>
<evidence type="ECO:0000259" key="10">
    <source>
        <dbReference type="PROSITE" id="PS51826"/>
    </source>
</evidence>
<gene>
    <name evidence="11" type="ORF">DI536_02765</name>
</gene>
<dbReference type="FunFam" id="3.30.559.10:FF:000007">
    <property type="entry name" value="Dihydrolipoamide acetyltransferase component of pyruvate dehydrogenase complex"/>
    <property type="match status" value="1"/>
</dbReference>
<dbReference type="Pfam" id="PF00198">
    <property type="entry name" value="2-oxoacid_dh"/>
    <property type="match status" value="1"/>
</dbReference>
<accession>A0A2W5U115</accession>
<evidence type="ECO:0000256" key="7">
    <source>
        <dbReference type="RuleBase" id="RU003423"/>
    </source>
</evidence>
<dbReference type="SUPFAM" id="SSF52777">
    <property type="entry name" value="CoA-dependent acyltransferases"/>
    <property type="match status" value="1"/>
</dbReference>
<dbReference type="EC" id="2.3.1.-" evidence="7"/>
<dbReference type="SUPFAM" id="SSF47005">
    <property type="entry name" value="Peripheral subunit-binding domain of 2-oxo acid dehydrogenase complex"/>
    <property type="match status" value="1"/>
</dbReference>
<evidence type="ECO:0000313" key="12">
    <source>
        <dbReference type="Proteomes" id="UP000249061"/>
    </source>
</evidence>
<reference evidence="11 12" key="1">
    <citation type="submission" date="2017-08" db="EMBL/GenBank/DDBJ databases">
        <title>Infants hospitalized years apart are colonized by the same room-sourced microbial strains.</title>
        <authorList>
            <person name="Brooks B."/>
            <person name="Olm M.R."/>
            <person name="Firek B.A."/>
            <person name="Baker R."/>
            <person name="Thomas B.C."/>
            <person name="Morowitz M.J."/>
            <person name="Banfield J.F."/>
        </authorList>
    </citation>
    <scope>NUCLEOTIDE SEQUENCE [LARGE SCALE GENOMIC DNA]</scope>
    <source>
        <strain evidence="11">S2_003_000_R2_14</strain>
    </source>
</reference>
<protein>
    <recommendedName>
        <fullName evidence="7">Dihydrolipoamide acetyltransferase component of pyruvate dehydrogenase complex</fullName>
        <ecNumber evidence="7">2.3.1.-</ecNumber>
    </recommendedName>
</protein>
<dbReference type="EMBL" id="QFQP01000002">
    <property type="protein sequence ID" value="PZR17265.1"/>
    <property type="molecule type" value="Genomic_DNA"/>
</dbReference>
<organism evidence="11 12">
    <name type="scientific">Archangium gephyra</name>
    <dbReference type="NCBI Taxonomy" id="48"/>
    <lineage>
        <taxon>Bacteria</taxon>
        <taxon>Pseudomonadati</taxon>
        <taxon>Myxococcota</taxon>
        <taxon>Myxococcia</taxon>
        <taxon>Myxococcales</taxon>
        <taxon>Cystobacterineae</taxon>
        <taxon>Archangiaceae</taxon>
        <taxon>Archangium</taxon>
    </lineage>
</organism>
<name>A0A2W5U115_9BACT</name>
<dbReference type="Gene3D" id="4.10.320.10">
    <property type="entry name" value="E3-binding domain"/>
    <property type="match status" value="1"/>
</dbReference>
<dbReference type="Gene3D" id="3.30.559.10">
    <property type="entry name" value="Chloramphenicol acetyltransferase-like domain"/>
    <property type="match status" value="1"/>
</dbReference>
<evidence type="ECO:0000256" key="4">
    <source>
        <dbReference type="ARBA" id="ARBA00022679"/>
    </source>
</evidence>
<feature type="region of interest" description="Disordered" evidence="8">
    <location>
        <begin position="85"/>
        <end position="123"/>
    </location>
</feature>
<dbReference type="InterPro" id="IPR036625">
    <property type="entry name" value="E3-bd_dom_sf"/>
</dbReference>
<keyword evidence="5 7" id="KW-0450">Lipoyl</keyword>
<dbReference type="InterPro" id="IPR011053">
    <property type="entry name" value="Single_hybrid_motif"/>
</dbReference>
<feature type="domain" description="Peripheral subunit-binding (PSBD)" evidence="10">
    <location>
        <begin position="117"/>
        <end position="154"/>
    </location>
</feature>
<proteinExistence type="inferred from homology"/>
<evidence type="ECO:0000256" key="5">
    <source>
        <dbReference type="ARBA" id="ARBA00022823"/>
    </source>
</evidence>
<comment type="subunit">
    <text evidence="3">Forms a 24-polypeptide structural core with octahedral symmetry.</text>
</comment>
<dbReference type="Proteomes" id="UP000249061">
    <property type="component" value="Unassembled WGS sequence"/>
</dbReference>
<comment type="caution">
    <text evidence="11">The sequence shown here is derived from an EMBL/GenBank/DDBJ whole genome shotgun (WGS) entry which is preliminary data.</text>
</comment>
<keyword evidence="4 7" id="KW-0808">Transferase</keyword>
<comment type="similarity">
    <text evidence="2 7">Belongs to the 2-oxoacid dehydrogenase family.</text>
</comment>
<evidence type="ECO:0000259" key="9">
    <source>
        <dbReference type="PROSITE" id="PS50968"/>
    </source>
</evidence>
<dbReference type="InterPro" id="IPR000089">
    <property type="entry name" value="Biotin_lipoyl"/>
</dbReference>
<dbReference type="InterPro" id="IPR003016">
    <property type="entry name" value="2-oxoA_DH_lipoyl-BS"/>
</dbReference>
<dbReference type="InterPro" id="IPR004167">
    <property type="entry name" value="PSBD"/>
</dbReference>
<feature type="domain" description="Lipoyl-binding" evidence="9">
    <location>
        <begin position="3"/>
        <end position="78"/>
    </location>
</feature>
<dbReference type="PROSITE" id="PS51826">
    <property type="entry name" value="PSBD"/>
    <property type="match status" value="1"/>
</dbReference>
<evidence type="ECO:0000256" key="2">
    <source>
        <dbReference type="ARBA" id="ARBA00007317"/>
    </source>
</evidence>
<dbReference type="PANTHER" id="PTHR43178">
    <property type="entry name" value="DIHYDROLIPOAMIDE ACETYLTRANSFERASE COMPONENT OF PYRUVATE DEHYDROGENASE COMPLEX"/>
    <property type="match status" value="1"/>
</dbReference>
<dbReference type="Pfam" id="PF00364">
    <property type="entry name" value="Biotin_lipoyl"/>
    <property type="match status" value="1"/>
</dbReference>
<sequence>MALFEFKLPDLGEGVVEGEIVKWHVKPGDVVKEDDVFVEVMTDKATVTVPSPVAGKIVKTYGNEGDIAKVHHRLVDLEISGAAPAAAPSHGAPAAEAARPAAAAEKKTAPEANQKVLATPVTRRMASEHGLDLSTIAGSGPQGRVLKTDVEAVLAGGSQPAAASSAPAQKFTFAPVPVNASDERIPLKGLRKRIAEKMVKSKFTAPHYAFVEEVDASALVAMRDRLNSTLAKDNVKLSFLPFFVKAVIRAFQKFPQVNANMDETKQELVVRGERNIGIAAMTEQGLTVPVVRNADRHSIRSLGLEIGRLGAAARDQKLKMEELSGGTFTITSLGQTGGLFATPIINHPEVAIMGIHRMRKRPVVDENDQIVIKPIMLFSFCFDHRVIDGATGAEFAYEVIKYVEQPDLLLVDMI</sequence>
<dbReference type="AlphaFoldDB" id="A0A2W5U115"/>
<dbReference type="InterPro" id="IPR023213">
    <property type="entry name" value="CAT-like_dom_sf"/>
</dbReference>
<evidence type="ECO:0000256" key="3">
    <source>
        <dbReference type="ARBA" id="ARBA00011484"/>
    </source>
</evidence>
<dbReference type="InterPro" id="IPR001078">
    <property type="entry name" value="2-oxoacid_DH_actylTfrase"/>
</dbReference>
<dbReference type="PROSITE" id="PS50968">
    <property type="entry name" value="BIOTINYL_LIPOYL"/>
    <property type="match status" value="1"/>
</dbReference>
<keyword evidence="6 7" id="KW-0012">Acyltransferase</keyword>
<comment type="cofactor">
    <cofactor evidence="1 7">
        <name>(R)-lipoate</name>
        <dbReference type="ChEBI" id="CHEBI:83088"/>
    </cofactor>
</comment>
<feature type="compositionally biased region" description="Low complexity" evidence="8">
    <location>
        <begin position="85"/>
        <end position="103"/>
    </location>
</feature>
<dbReference type="CDD" id="cd06849">
    <property type="entry name" value="lipoyl_domain"/>
    <property type="match status" value="1"/>
</dbReference>
<dbReference type="Pfam" id="PF02817">
    <property type="entry name" value="E3_binding"/>
    <property type="match status" value="1"/>
</dbReference>
<dbReference type="GO" id="GO:0031405">
    <property type="term" value="F:lipoic acid binding"/>
    <property type="evidence" value="ECO:0007669"/>
    <property type="project" value="TreeGrafter"/>
</dbReference>
<dbReference type="GO" id="GO:0005737">
    <property type="term" value="C:cytoplasm"/>
    <property type="evidence" value="ECO:0007669"/>
    <property type="project" value="TreeGrafter"/>
</dbReference>
<dbReference type="PANTHER" id="PTHR43178:SF5">
    <property type="entry name" value="LIPOAMIDE ACYLTRANSFERASE COMPONENT OF BRANCHED-CHAIN ALPHA-KETO ACID DEHYDROGENASE COMPLEX, MITOCHONDRIAL"/>
    <property type="match status" value="1"/>
</dbReference>
<evidence type="ECO:0000256" key="6">
    <source>
        <dbReference type="ARBA" id="ARBA00023315"/>
    </source>
</evidence>
<dbReference type="PROSITE" id="PS00189">
    <property type="entry name" value="LIPOYL"/>
    <property type="match status" value="1"/>
</dbReference>